<dbReference type="OrthoDB" id="630188at2759"/>
<accession>A0A8H7WBF0</accession>
<dbReference type="GO" id="GO:0016787">
    <property type="term" value="F:hydrolase activity"/>
    <property type="evidence" value="ECO:0007669"/>
    <property type="project" value="InterPro"/>
</dbReference>
<proteinExistence type="predicted"/>
<organism evidence="2 3">
    <name type="scientific">Cadophora malorum</name>
    <dbReference type="NCBI Taxonomy" id="108018"/>
    <lineage>
        <taxon>Eukaryota</taxon>
        <taxon>Fungi</taxon>
        <taxon>Dikarya</taxon>
        <taxon>Ascomycota</taxon>
        <taxon>Pezizomycotina</taxon>
        <taxon>Leotiomycetes</taxon>
        <taxon>Helotiales</taxon>
        <taxon>Ploettnerulaceae</taxon>
        <taxon>Cadophora</taxon>
    </lineage>
</organism>
<keyword evidence="3" id="KW-1185">Reference proteome</keyword>
<gene>
    <name evidence="2" type="ORF">IFR04_006135</name>
</gene>
<dbReference type="PANTHER" id="PTHR12905">
    <property type="entry name" value="METALLOPHOSPHOESTERASE"/>
    <property type="match status" value="1"/>
</dbReference>
<dbReference type="InterPro" id="IPR004843">
    <property type="entry name" value="Calcineurin-like_PHP"/>
</dbReference>
<feature type="domain" description="Calcineurin-like phosphoesterase" evidence="1">
    <location>
        <begin position="51"/>
        <end position="274"/>
    </location>
</feature>
<dbReference type="Proteomes" id="UP000664132">
    <property type="component" value="Unassembled WGS sequence"/>
</dbReference>
<dbReference type="InterPro" id="IPR051693">
    <property type="entry name" value="UPF0046_metallophosphoest"/>
</dbReference>
<name>A0A8H7WBF0_9HELO</name>
<dbReference type="CDD" id="cd07379">
    <property type="entry name" value="MPP_239FB"/>
    <property type="match status" value="1"/>
</dbReference>
<evidence type="ECO:0000313" key="2">
    <source>
        <dbReference type="EMBL" id="KAG4420749.1"/>
    </source>
</evidence>
<evidence type="ECO:0000259" key="1">
    <source>
        <dbReference type="Pfam" id="PF00149"/>
    </source>
</evidence>
<dbReference type="Gene3D" id="3.60.21.10">
    <property type="match status" value="1"/>
</dbReference>
<evidence type="ECO:0000313" key="3">
    <source>
        <dbReference type="Proteomes" id="UP000664132"/>
    </source>
</evidence>
<sequence>MLKIINKLFQYLRVIGSANSLNHSSFPLVRHRTATRKFLNATMSSDKVSTRFMIISDTHNFQFGQAEKYDGCFRLPTPKCDVLLHCGDLTSVGGPVAYKQLLKMLGSIEAELKLVIAGNHDLDLDKKHWEKTLDSDAEEEARAQPERALEVMTGPLAKEAGVTYLVEGINTFTLKNGAKFTIYTSPYQPEFCDWAFPYERDEDRFNPPEHVAPNVKCIAENPVPDFPGVDIMMTHGPPKDILDWTAHGNVGCEALLRAVSRARPLLYCFGHIHEAYGAHVVTWKDDSKLIGAEAIQEESYLPNGYPEKSNSPIKRRKETLMVNAAIMNLSYRPTNAPWLIDLYLSRAE</sequence>
<dbReference type="InterPro" id="IPR029052">
    <property type="entry name" value="Metallo-depent_PP-like"/>
</dbReference>
<dbReference type="EMBL" id="JAFJYH010000078">
    <property type="protein sequence ID" value="KAG4420749.1"/>
    <property type="molecule type" value="Genomic_DNA"/>
</dbReference>
<dbReference type="Pfam" id="PF00149">
    <property type="entry name" value="Metallophos"/>
    <property type="match status" value="1"/>
</dbReference>
<reference evidence="2" key="1">
    <citation type="submission" date="2021-02" db="EMBL/GenBank/DDBJ databases">
        <title>Genome sequence Cadophora malorum strain M34.</title>
        <authorList>
            <person name="Stefanovic E."/>
            <person name="Vu D."/>
            <person name="Scully C."/>
            <person name="Dijksterhuis J."/>
            <person name="Roader J."/>
            <person name="Houbraken J."/>
        </authorList>
    </citation>
    <scope>NUCLEOTIDE SEQUENCE</scope>
    <source>
        <strain evidence="2">M34</strain>
    </source>
</reference>
<comment type="caution">
    <text evidence="2">The sequence shown here is derived from an EMBL/GenBank/DDBJ whole genome shotgun (WGS) entry which is preliminary data.</text>
</comment>
<protein>
    <recommendedName>
        <fullName evidence="1">Calcineurin-like phosphoesterase domain-containing protein</fullName>
    </recommendedName>
</protein>
<dbReference type="PANTHER" id="PTHR12905:SF0">
    <property type="entry name" value="CALCINEURIN-LIKE PHOSPHOESTERASE DOMAIN-CONTAINING PROTEIN"/>
    <property type="match status" value="1"/>
</dbReference>
<dbReference type="SUPFAM" id="SSF56300">
    <property type="entry name" value="Metallo-dependent phosphatases"/>
    <property type="match status" value="1"/>
</dbReference>
<dbReference type="AlphaFoldDB" id="A0A8H7WBF0"/>